<accession>H1XTL1</accession>
<reference evidence="3 6" key="2">
    <citation type="submission" date="2016-11" db="EMBL/GenBank/DDBJ databases">
        <title>Genomic analysis of Caldithrix abyssi and proposal of a novel bacterial phylum Caldithrichaeota.</title>
        <authorList>
            <person name="Kublanov I."/>
            <person name="Sigalova O."/>
            <person name="Gavrilov S."/>
            <person name="Lebedinsky A."/>
            <person name="Ivanova N."/>
            <person name="Daum C."/>
            <person name="Reddy T."/>
            <person name="Klenk H.P."/>
            <person name="Goker M."/>
            <person name="Reva O."/>
            <person name="Miroshnichenko M."/>
            <person name="Kyprides N."/>
            <person name="Woyke T."/>
            <person name="Gelfand M."/>
        </authorList>
    </citation>
    <scope>NUCLEOTIDE SEQUENCE [LARGE SCALE GENOMIC DNA]</scope>
    <source>
        <strain evidence="3 6">LF13</strain>
    </source>
</reference>
<dbReference type="STRING" id="880073.Cabys_627"/>
<feature type="domain" description="LTD" evidence="2">
    <location>
        <begin position="279"/>
        <end position="405"/>
    </location>
</feature>
<evidence type="ECO:0000259" key="2">
    <source>
        <dbReference type="PROSITE" id="PS51841"/>
    </source>
</evidence>
<feature type="region of interest" description="Disordered" evidence="1">
    <location>
        <begin position="409"/>
        <end position="436"/>
    </location>
</feature>
<dbReference type="OrthoDB" id="9806464at2"/>
<dbReference type="EMBL" id="CM001402">
    <property type="protein sequence ID" value="EHO41486.1"/>
    <property type="molecule type" value="Genomic_DNA"/>
</dbReference>
<feature type="compositionally biased region" description="Polar residues" evidence="1">
    <location>
        <begin position="421"/>
        <end position="436"/>
    </location>
</feature>
<evidence type="ECO:0000313" key="3">
    <source>
        <dbReference type="EMBL" id="APF17378.1"/>
    </source>
</evidence>
<dbReference type="Gene3D" id="2.60.40.10">
    <property type="entry name" value="Immunoglobulins"/>
    <property type="match status" value="1"/>
</dbReference>
<dbReference type="KEGG" id="caby:Cabys_627"/>
<evidence type="ECO:0000313" key="5">
    <source>
        <dbReference type="Proteomes" id="UP000004671"/>
    </source>
</evidence>
<proteinExistence type="predicted"/>
<gene>
    <name evidence="3" type="ORF">Cabys_627</name>
    <name evidence="4" type="ORF">Calab_1872</name>
</gene>
<organism evidence="4 5">
    <name type="scientific">Caldithrix abyssi DSM 13497</name>
    <dbReference type="NCBI Taxonomy" id="880073"/>
    <lineage>
        <taxon>Bacteria</taxon>
        <taxon>Pseudomonadati</taxon>
        <taxon>Calditrichota</taxon>
        <taxon>Calditrichia</taxon>
        <taxon>Calditrichales</taxon>
        <taxon>Calditrichaceae</taxon>
        <taxon>Caldithrix</taxon>
    </lineage>
</organism>
<dbReference type="eggNOG" id="COG3630">
    <property type="taxonomic scope" value="Bacteria"/>
</dbReference>
<dbReference type="eggNOG" id="COG5337">
    <property type="taxonomic scope" value="Bacteria"/>
</dbReference>
<evidence type="ECO:0000313" key="4">
    <source>
        <dbReference type="EMBL" id="EHO41486.1"/>
    </source>
</evidence>
<reference evidence="4 5" key="1">
    <citation type="submission" date="2011-09" db="EMBL/GenBank/DDBJ databases">
        <title>The permanent draft genome of Caldithrix abyssi DSM 13497.</title>
        <authorList>
            <consortium name="US DOE Joint Genome Institute (JGI-PGF)"/>
            <person name="Lucas S."/>
            <person name="Han J."/>
            <person name="Lapidus A."/>
            <person name="Bruce D."/>
            <person name="Goodwin L."/>
            <person name="Pitluck S."/>
            <person name="Peters L."/>
            <person name="Kyrpides N."/>
            <person name="Mavromatis K."/>
            <person name="Ivanova N."/>
            <person name="Mikhailova N."/>
            <person name="Chertkov O."/>
            <person name="Detter J.C."/>
            <person name="Tapia R."/>
            <person name="Han C."/>
            <person name="Land M."/>
            <person name="Hauser L."/>
            <person name="Markowitz V."/>
            <person name="Cheng J.-F."/>
            <person name="Hugenholtz P."/>
            <person name="Woyke T."/>
            <person name="Wu D."/>
            <person name="Spring S."/>
            <person name="Brambilla E."/>
            <person name="Klenk H.-P."/>
            <person name="Eisen J.A."/>
        </authorList>
    </citation>
    <scope>NUCLEOTIDE SEQUENCE [LARGE SCALE GENOMIC DNA]</scope>
    <source>
        <strain evidence="4 5">DSM 13497</strain>
    </source>
</reference>
<feature type="domain" description="LTD" evidence="2">
    <location>
        <begin position="32"/>
        <end position="153"/>
    </location>
</feature>
<sequence length="436" mass="47126" precursor="true">MKTLHIISTIILAIIFAVAGCKLDDTVSADQETPPHQSAYQLFINEFMASNDACCTDENGEYDDWIELYNGSEDTVSLAGFYLSDDKSDPKKFQIPLTADLRILPHGFVVLWADGQPEQGVTHLDFKLSSGGEDIVLTEPDGYTVVDEYTFEAQETDVSMGRVPDGGTDWQRFTTPTPGAPNVQGETSVPPTIKTIQVLPDTINAGDVVTIRAQIVDEDGDLAQVSLTYGAADSLNTTVNMTAENDSLFSSHLGPFADGTRVFFYIVASDDADHSTRSDTLSFEVGYVPPALYINEFLASNDSSNADENGEYDDWIEIYNAESRPINIGGMYISDDKGDLTAWQIPTSDSAATTIPAGGFLLLWADKQPEQGVLHVNIKLSSGGEDIVLTAPNGTTVIDSLTFGEQTTDVSMGRLPDGSDNWVSFTNPTPGASNHQ</sequence>
<dbReference type="PROSITE" id="PS51841">
    <property type="entry name" value="LTD"/>
    <property type="match status" value="2"/>
</dbReference>
<dbReference type="PROSITE" id="PS51257">
    <property type="entry name" value="PROKAR_LIPOPROTEIN"/>
    <property type="match status" value="1"/>
</dbReference>
<dbReference type="Gene3D" id="2.60.40.1260">
    <property type="entry name" value="Lamin Tail domain"/>
    <property type="match status" value="2"/>
</dbReference>
<keyword evidence="5" id="KW-1185">Reference proteome</keyword>
<evidence type="ECO:0000256" key="1">
    <source>
        <dbReference type="SAM" id="MobiDB-lite"/>
    </source>
</evidence>
<dbReference type="Proteomes" id="UP000183868">
    <property type="component" value="Chromosome"/>
</dbReference>
<dbReference type="InterPro" id="IPR036415">
    <property type="entry name" value="Lamin_tail_dom_sf"/>
</dbReference>
<name>H1XTL1_CALAY</name>
<dbReference type="Proteomes" id="UP000004671">
    <property type="component" value="Chromosome"/>
</dbReference>
<protein>
    <submittedName>
        <fullName evidence="3">Lamin Tail Domain</fullName>
    </submittedName>
</protein>
<dbReference type="Pfam" id="PF00932">
    <property type="entry name" value="LTD"/>
    <property type="match status" value="2"/>
</dbReference>
<dbReference type="RefSeq" id="WP_006928620.1">
    <property type="nucleotide sequence ID" value="NZ_CM001402.1"/>
</dbReference>
<dbReference type="EMBL" id="CP018099">
    <property type="protein sequence ID" value="APF17378.1"/>
    <property type="molecule type" value="Genomic_DNA"/>
</dbReference>
<dbReference type="PaxDb" id="880073-Calab_1872"/>
<dbReference type="SUPFAM" id="SSF74853">
    <property type="entry name" value="Lamin A/C globular tail domain"/>
    <property type="match status" value="2"/>
</dbReference>
<dbReference type="AlphaFoldDB" id="H1XTL1"/>
<dbReference type="InterPro" id="IPR001322">
    <property type="entry name" value="Lamin_tail_dom"/>
</dbReference>
<dbReference type="HOGENOM" id="CLU_628037_0_0_0"/>
<evidence type="ECO:0000313" key="6">
    <source>
        <dbReference type="Proteomes" id="UP000183868"/>
    </source>
</evidence>
<dbReference type="InterPro" id="IPR013783">
    <property type="entry name" value="Ig-like_fold"/>
</dbReference>